<dbReference type="PANTHER" id="PTHR42951:SF4">
    <property type="entry name" value="ACYL-COENZYME A THIOESTERASE MBLAC2"/>
    <property type="match status" value="1"/>
</dbReference>
<reference evidence="3 4" key="2">
    <citation type="journal article" date="2016" name="Genome Announc.">
        <title>Complete Genome Sequence of Sphingopyxis macrogoltabida Strain 203N (NBRC 111659), a Polyethylene Glycol Degrader.</title>
        <authorList>
            <person name="Ohtsubo Y."/>
            <person name="Nonoyama S."/>
            <person name="Nagata Y."/>
            <person name="Numata M."/>
            <person name="Tsuchikane K."/>
            <person name="Hosoyama A."/>
            <person name="Yamazoe A."/>
            <person name="Tsuda M."/>
            <person name="Fujita N."/>
            <person name="Kawai F."/>
        </authorList>
    </citation>
    <scope>NUCLEOTIDE SEQUENCE [LARGE SCALE GENOMIC DNA]</scope>
    <source>
        <strain evidence="3 4">203N</strain>
    </source>
</reference>
<sequence>MKRRGLLVSLAVLAFAGVAAARFAPYLYVESWPLLNDPVTAMSPDPVRIAKGGMADDYFAVEELGEGVYAIGEPRYYQANYSYLIVGDKRALLFDAGSGTRDMHPVVKGLTDRPVTILPSHLHYDHLAGIGAGDRVAIVDLPSTRADVAGNRFSPGRYQFLGMFDGLKTPAFEVAEWIKPGATIDLGGRTLRLLSTPGHTPQSVSLYDAVGGRLFTGDFIYPTMLYAFLPGANRADYRQTAQRLLKELPPETRLWAAHCCRRNEGYAAPWLTMKDLADLDRALGRIDAGTLEATGFFPRRYRVNDQMDIGTTLSWIGS</sequence>
<dbReference type="PANTHER" id="PTHR42951">
    <property type="entry name" value="METALLO-BETA-LACTAMASE DOMAIN-CONTAINING"/>
    <property type="match status" value="1"/>
</dbReference>
<dbReference type="Gene3D" id="3.60.15.10">
    <property type="entry name" value="Ribonuclease Z/Hydroxyacylglutathione hydrolase-like"/>
    <property type="match status" value="1"/>
</dbReference>
<evidence type="ECO:0000256" key="1">
    <source>
        <dbReference type="ARBA" id="ARBA00005250"/>
    </source>
</evidence>
<keyword evidence="4" id="KW-1185">Reference proteome</keyword>
<accession>A0AAC8YZT9</accession>
<evidence type="ECO:0000259" key="2">
    <source>
        <dbReference type="SMART" id="SM00849"/>
    </source>
</evidence>
<reference evidence="4" key="1">
    <citation type="submission" date="2015-11" db="EMBL/GenBank/DDBJ databases">
        <title>Complete genome sequence of a polyethylene-glycol degrader Sphingopyxis macrogoltabida 203N (NBRC 111659).</title>
        <authorList>
            <person name="Yoshiyuki O."/>
            <person name="Shouta N."/>
            <person name="Nagata Y."/>
            <person name="Numata M."/>
            <person name="Tsuchikane K."/>
            <person name="Hosoyama A."/>
            <person name="Yamazoe A."/>
            <person name="Tsuda M."/>
            <person name="Fujita N."/>
            <person name="Kawai F."/>
        </authorList>
    </citation>
    <scope>NUCLEOTIDE SEQUENCE [LARGE SCALE GENOMIC DNA]</scope>
    <source>
        <strain evidence="4">203N</strain>
    </source>
</reference>
<dbReference type="SMART" id="SM00849">
    <property type="entry name" value="Lactamase_B"/>
    <property type="match status" value="1"/>
</dbReference>
<feature type="domain" description="Metallo-beta-lactamase" evidence="2">
    <location>
        <begin position="79"/>
        <end position="258"/>
    </location>
</feature>
<evidence type="ECO:0000313" key="3">
    <source>
        <dbReference type="EMBL" id="AMU88942.1"/>
    </source>
</evidence>
<comment type="similarity">
    <text evidence="1">Belongs to the metallo-beta-lactamase superfamily. Class-B beta-lactamase family.</text>
</comment>
<dbReference type="GO" id="GO:0017001">
    <property type="term" value="P:antibiotic catabolic process"/>
    <property type="evidence" value="ECO:0007669"/>
    <property type="project" value="UniProtKB-ARBA"/>
</dbReference>
<proteinExistence type="inferred from homology"/>
<dbReference type="SUPFAM" id="SSF56281">
    <property type="entry name" value="Metallo-hydrolase/oxidoreductase"/>
    <property type="match status" value="1"/>
</dbReference>
<dbReference type="Proteomes" id="UP000076088">
    <property type="component" value="Chromosome"/>
</dbReference>
<dbReference type="InterPro" id="IPR001279">
    <property type="entry name" value="Metallo-B-lactamas"/>
</dbReference>
<protein>
    <recommendedName>
        <fullName evidence="2">Metallo-beta-lactamase domain-containing protein</fullName>
    </recommendedName>
</protein>
<gene>
    <name evidence="3" type="ORF">ATM17_07785</name>
</gene>
<dbReference type="Pfam" id="PF00753">
    <property type="entry name" value="Lactamase_B"/>
    <property type="match status" value="1"/>
</dbReference>
<organism evidence="3 4">
    <name type="scientific">Sphingopyxis macrogoltabida</name>
    <name type="common">Sphingomonas macrogoltabidus</name>
    <dbReference type="NCBI Taxonomy" id="33050"/>
    <lineage>
        <taxon>Bacteria</taxon>
        <taxon>Pseudomonadati</taxon>
        <taxon>Pseudomonadota</taxon>
        <taxon>Alphaproteobacteria</taxon>
        <taxon>Sphingomonadales</taxon>
        <taxon>Sphingomonadaceae</taxon>
        <taxon>Sphingopyxis</taxon>
    </lineage>
</organism>
<dbReference type="RefSeq" id="WP_054728139.1">
    <property type="nucleotide sequence ID" value="NZ_CP009429.1"/>
</dbReference>
<dbReference type="AlphaFoldDB" id="A0AAC8YZT9"/>
<dbReference type="InterPro" id="IPR050855">
    <property type="entry name" value="NDM-1-like"/>
</dbReference>
<dbReference type="EMBL" id="CP013344">
    <property type="protein sequence ID" value="AMU88942.1"/>
    <property type="molecule type" value="Genomic_DNA"/>
</dbReference>
<name>A0AAC8YZT9_SPHMC</name>
<dbReference type="InterPro" id="IPR036866">
    <property type="entry name" value="RibonucZ/Hydroxyglut_hydro"/>
</dbReference>
<dbReference type="KEGG" id="smaz:LH19_12100"/>
<evidence type="ECO:0000313" key="4">
    <source>
        <dbReference type="Proteomes" id="UP000076088"/>
    </source>
</evidence>